<evidence type="ECO:0000259" key="1">
    <source>
        <dbReference type="Pfam" id="PF03184"/>
    </source>
</evidence>
<dbReference type="HOGENOM" id="CLU_2134916_0_0_1"/>
<dbReference type="AlphaFoldDB" id="A0A015JT43"/>
<dbReference type="Proteomes" id="UP000022910">
    <property type="component" value="Unassembled WGS sequence"/>
</dbReference>
<dbReference type="GO" id="GO:0003676">
    <property type="term" value="F:nucleic acid binding"/>
    <property type="evidence" value="ECO:0007669"/>
    <property type="project" value="InterPro"/>
</dbReference>
<reference evidence="2 3" key="1">
    <citation type="submission" date="2014-02" db="EMBL/GenBank/DDBJ databases">
        <title>Single nucleus genome sequencing reveals high similarity among nuclei of an endomycorrhizal fungus.</title>
        <authorList>
            <person name="Lin K."/>
            <person name="Geurts R."/>
            <person name="Zhang Z."/>
            <person name="Limpens E."/>
            <person name="Saunders D.G."/>
            <person name="Mu D."/>
            <person name="Pang E."/>
            <person name="Cao H."/>
            <person name="Cha H."/>
            <person name="Lin T."/>
            <person name="Zhou Q."/>
            <person name="Shang Y."/>
            <person name="Li Y."/>
            <person name="Ivanov S."/>
            <person name="Sharma T."/>
            <person name="Velzen R.V."/>
            <person name="Ruijter N.D."/>
            <person name="Aanen D.K."/>
            <person name="Win J."/>
            <person name="Kamoun S."/>
            <person name="Bisseling T."/>
            <person name="Huang S."/>
        </authorList>
    </citation>
    <scope>NUCLEOTIDE SEQUENCE [LARGE SCALE GENOMIC DNA]</scope>
    <source>
        <strain evidence="3">DAOM197198w</strain>
    </source>
</reference>
<evidence type="ECO:0000313" key="3">
    <source>
        <dbReference type="Proteomes" id="UP000022910"/>
    </source>
</evidence>
<gene>
    <name evidence="2" type="ORF">RirG_200170</name>
</gene>
<protein>
    <recommendedName>
        <fullName evidence="1">DDE-1 domain-containing protein</fullName>
    </recommendedName>
</protein>
<feature type="domain" description="DDE-1" evidence="1">
    <location>
        <begin position="4"/>
        <end position="74"/>
    </location>
</feature>
<name>A0A015JT43_RHIIW</name>
<dbReference type="InterPro" id="IPR004875">
    <property type="entry name" value="DDE_SF_endonuclease_dom"/>
</dbReference>
<proteinExistence type="predicted"/>
<keyword evidence="3" id="KW-1185">Reference proteome</keyword>
<evidence type="ECO:0000313" key="2">
    <source>
        <dbReference type="EMBL" id="EXX58194.1"/>
    </source>
</evidence>
<accession>A0A015JT43</accession>
<dbReference type="EMBL" id="JEMT01026983">
    <property type="protein sequence ID" value="EXX58194.1"/>
    <property type="molecule type" value="Genomic_DNA"/>
</dbReference>
<dbReference type="Pfam" id="PF03184">
    <property type="entry name" value="DDE_1"/>
    <property type="match status" value="1"/>
</dbReference>
<dbReference type="OrthoDB" id="2423006at2759"/>
<sequence length="113" mass="13158">MISSSCTSKLQPLDIAINKNFKSKVKDRYNNWMISNIHAFTLAGKIKRPFYLTVTIWVKELWDEVDENLIQRSFESCGILTNIDSSEDDCIFDHDSLLNRDNNRAPNRSAKFR</sequence>
<comment type="caution">
    <text evidence="2">The sequence shown here is derived from an EMBL/GenBank/DDBJ whole genome shotgun (WGS) entry which is preliminary data.</text>
</comment>
<organism evidence="2 3">
    <name type="scientific">Rhizophagus irregularis (strain DAOM 197198w)</name>
    <name type="common">Glomus intraradices</name>
    <dbReference type="NCBI Taxonomy" id="1432141"/>
    <lineage>
        <taxon>Eukaryota</taxon>
        <taxon>Fungi</taxon>
        <taxon>Fungi incertae sedis</taxon>
        <taxon>Mucoromycota</taxon>
        <taxon>Glomeromycotina</taxon>
        <taxon>Glomeromycetes</taxon>
        <taxon>Glomerales</taxon>
        <taxon>Glomeraceae</taxon>
        <taxon>Rhizophagus</taxon>
    </lineage>
</organism>